<accession>A0A4Y2W8B7</accession>
<reference evidence="3 4" key="1">
    <citation type="journal article" date="2019" name="Sci. Rep.">
        <title>Orb-weaving spider Araneus ventricosus genome elucidates the spidroin gene catalogue.</title>
        <authorList>
            <person name="Kono N."/>
            <person name="Nakamura H."/>
            <person name="Ohtoshi R."/>
            <person name="Moran D.A.P."/>
            <person name="Shinohara A."/>
            <person name="Yoshida Y."/>
            <person name="Fujiwara M."/>
            <person name="Mori M."/>
            <person name="Tomita M."/>
            <person name="Arakawa K."/>
        </authorList>
    </citation>
    <scope>NUCLEOTIDE SEQUENCE [LARGE SCALE GENOMIC DNA]</scope>
</reference>
<gene>
    <name evidence="3" type="ORF">AVEN_137889_1</name>
</gene>
<comment type="caution">
    <text evidence="3">The sequence shown here is derived from an EMBL/GenBank/DDBJ whole genome shotgun (WGS) entry which is preliminary data.</text>
</comment>
<keyword evidence="4" id="KW-1185">Reference proteome</keyword>
<dbReference type="OrthoDB" id="8727817at2759"/>
<evidence type="ECO:0000256" key="1">
    <source>
        <dbReference type="SAM" id="Coils"/>
    </source>
</evidence>
<organism evidence="3 4">
    <name type="scientific">Araneus ventricosus</name>
    <name type="common">Orbweaver spider</name>
    <name type="synonym">Epeira ventricosa</name>
    <dbReference type="NCBI Taxonomy" id="182803"/>
    <lineage>
        <taxon>Eukaryota</taxon>
        <taxon>Metazoa</taxon>
        <taxon>Ecdysozoa</taxon>
        <taxon>Arthropoda</taxon>
        <taxon>Chelicerata</taxon>
        <taxon>Arachnida</taxon>
        <taxon>Araneae</taxon>
        <taxon>Araneomorphae</taxon>
        <taxon>Entelegynae</taxon>
        <taxon>Araneoidea</taxon>
        <taxon>Araneidae</taxon>
        <taxon>Araneus</taxon>
    </lineage>
</organism>
<proteinExistence type="predicted"/>
<sequence length="131" mass="15178">MKGQEDVKNQIKCAHGEIEEVQRKIERVEYKVHRKIEEVESDVQWKIEEIEDKVQRKISVLEKKISPASPADVFHIDGQAHDILWPDVIDCFQDSVLRCELCERMDRSRESQSTCGLSPRISGDGSSRKTR</sequence>
<feature type="region of interest" description="Disordered" evidence="2">
    <location>
        <begin position="106"/>
        <end position="131"/>
    </location>
</feature>
<dbReference type="EMBL" id="BGPR01056232">
    <property type="protein sequence ID" value="GBO32746.1"/>
    <property type="molecule type" value="Genomic_DNA"/>
</dbReference>
<protein>
    <submittedName>
        <fullName evidence="3">Uncharacterized protein</fullName>
    </submittedName>
</protein>
<evidence type="ECO:0000256" key="2">
    <source>
        <dbReference type="SAM" id="MobiDB-lite"/>
    </source>
</evidence>
<keyword evidence="1" id="KW-0175">Coiled coil</keyword>
<dbReference type="AlphaFoldDB" id="A0A4Y2W8B7"/>
<feature type="coiled-coil region" evidence="1">
    <location>
        <begin position="4"/>
        <end position="38"/>
    </location>
</feature>
<evidence type="ECO:0000313" key="3">
    <source>
        <dbReference type="EMBL" id="GBO32746.1"/>
    </source>
</evidence>
<dbReference type="Proteomes" id="UP000499080">
    <property type="component" value="Unassembled WGS sequence"/>
</dbReference>
<name>A0A4Y2W8B7_ARAVE</name>
<evidence type="ECO:0000313" key="4">
    <source>
        <dbReference type="Proteomes" id="UP000499080"/>
    </source>
</evidence>